<accession>A0A9N9XY13</accession>
<keyword evidence="2" id="KW-0285">Flavoprotein</keyword>
<dbReference type="GO" id="GO:0004499">
    <property type="term" value="F:N,N-dimethylaniline monooxygenase activity"/>
    <property type="evidence" value="ECO:0007669"/>
    <property type="project" value="InterPro"/>
</dbReference>
<evidence type="ECO:0000313" key="6">
    <source>
        <dbReference type="Proteomes" id="UP000754883"/>
    </source>
</evidence>
<evidence type="ECO:0000256" key="3">
    <source>
        <dbReference type="ARBA" id="ARBA00022827"/>
    </source>
</evidence>
<keyword evidence="4" id="KW-0560">Oxidoreductase</keyword>
<keyword evidence="6" id="KW-1185">Reference proteome</keyword>
<evidence type="ECO:0000313" key="5">
    <source>
        <dbReference type="EMBL" id="CAG9977792.1"/>
    </source>
</evidence>
<reference evidence="6" key="1">
    <citation type="submission" date="2019-06" db="EMBL/GenBank/DDBJ databases">
        <authorList>
            <person name="Broberg M."/>
        </authorList>
    </citation>
    <scope>NUCLEOTIDE SEQUENCE [LARGE SCALE GENOMIC DNA]</scope>
</reference>
<sequence>MGTRRPLKTIVLGAGASGINFTKTAQDKLQNVEVLCYEKNDEIGGTWLENVYPGVACDIPSVSYQFTWEPHIWPEYYSSGHEIWKYLKGIVDKYQLMKYIRLSHTVRGAEWIENIGQWKISIEGPDGVVFEEHCDIFLNGGGILNNWRWPDIKGLHSFKGKLLHTARWDQSYDMKDKKIAVIGAGSSAAQVVPNVQPLVNEMHCFVKSPTWITAGFAQRFAGPDGSNFQYSDAQKDILREQPKAYLEYRKMIEAEIGQRFRFLMKRGPEATQARQFSEEEMRMKLKNNAAIADAIIPKNFPVGCRRPTPGEGFLEALIEDNVTVHTKQMQQVTEDGVITQDGSFHKLDAIVCATGFDTSWVPRFPIVAFGKNMQDEWTKATPLSYLAVGVPDFPNYFCFAGPHGPLAVGSLLPIIEQLTNYICKVVEKMQIENIKSLAPKRGPCLAFKEHHDLYVERTAWSDPCSSWFKKGDPSGTLTMYPGSRVHFFDLLSQPRYEDFEINYMSNNQWEFLGNGFSSREFDGRDTTYWMGLLDEVDEQPKFNEQILSTPDAL</sequence>
<protein>
    <submittedName>
        <fullName evidence="5">Uncharacterized protein</fullName>
    </submittedName>
</protein>
<evidence type="ECO:0000256" key="4">
    <source>
        <dbReference type="ARBA" id="ARBA00023002"/>
    </source>
</evidence>
<dbReference type="GO" id="GO:0050661">
    <property type="term" value="F:NADP binding"/>
    <property type="evidence" value="ECO:0007669"/>
    <property type="project" value="InterPro"/>
</dbReference>
<dbReference type="OrthoDB" id="74360at2759"/>
<comment type="caution">
    <text evidence="5">The sequence shown here is derived from an EMBL/GenBank/DDBJ whole genome shotgun (WGS) entry which is preliminary data.</text>
</comment>
<dbReference type="PANTHER" id="PTHR42877">
    <property type="entry name" value="L-ORNITHINE N(5)-MONOOXYGENASE-RELATED"/>
    <property type="match status" value="1"/>
</dbReference>
<comment type="similarity">
    <text evidence="1">Belongs to the FAD-binding monooxygenase family.</text>
</comment>
<dbReference type="Pfam" id="PF00743">
    <property type="entry name" value="FMO-like"/>
    <property type="match status" value="1"/>
</dbReference>
<evidence type="ECO:0000256" key="1">
    <source>
        <dbReference type="ARBA" id="ARBA00010139"/>
    </source>
</evidence>
<dbReference type="SUPFAM" id="SSF51905">
    <property type="entry name" value="FAD/NAD(P)-binding domain"/>
    <property type="match status" value="1"/>
</dbReference>
<dbReference type="Proteomes" id="UP000754883">
    <property type="component" value="Unassembled WGS sequence"/>
</dbReference>
<reference evidence="5 6" key="2">
    <citation type="submission" date="2021-10" db="EMBL/GenBank/DDBJ databases">
        <authorList>
            <person name="Piombo E."/>
        </authorList>
    </citation>
    <scope>NUCLEOTIDE SEQUENCE [LARGE SCALE GENOMIC DNA]</scope>
</reference>
<evidence type="ECO:0000256" key="2">
    <source>
        <dbReference type="ARBA" id="ARBA00022630"/>
    </source>
</evidence>
<gene>
    <name evidence="5" type="ORF">CBYS24578_00008872</name>
</gene>
<name>A0A9N9XY13_9HYPO</name>
<proteinExistence type="inferred from homology"/>
<dbReference type="InterPro" id="IPR020946">
    <property type="entry name" value="Flavin_mOase-like"/>
</dbReference>
<organism evidence="5 6">
    <name type="scientific">Clonostachys byssicola</name>
    <dbReference type="NCBI Taxonomy" id="160290"/>
    <lineage>
        <taxon>Eukaryota</taxon>
        <taxon>Fungi</taxon>
        <taxon>Dikarya</taxon>
        <taxon>Ascomycota</taxon>
        <taxon>Pezizomycotina</taxon>
        <taxon>Sordariomycetes</taxon>
        <taxon>Hypocreomycetidae</taxon>
        <taxon>Hypocreales</taxon>
        <taxon>Bionectriaceae</taxon>
        <taxon>Clonostachys</taxon>
    </lineage>
</organism>
<dbReference type="Gene3D" id="3.50.50.60">
    <property type="entry name" value="FAD/NAD(P)-binding domain"/>
    <property type="match status" value="2"/>
</dbReference>
<dbReference type="EMBL" id="CABFNO020001298">
    <property type="protein sequence ID" value="CAG9977792.1"/>
    <property type="molecule type" value="Genomic_DNA"/>
</dbReference>
<dbReference type="InterPro" id="IPR036188">
    <property type="entry name" value="FAD/NAD-bd_sf"/>
</dbReference>
<keyword evidence="3" id="KW-0274">FAD</keyword>
<dbReference type="AlphaFoldDB" id="A0A9N9XY13"/>
<dbReference type="InterPro" id="IPR051209">
    <property type="entry name" value="FAD-bind_Monooxygenase_sf"/>
</dbReference>
<dbReference type="PANTHER" id="PTHR42877:SF7">
    <property type="entry name" value="FLAVIN-BINDING MONOOXYGENASE-RELATED"/>
    <property type="match status" value="1"/>
</dbReference>
<dbReference type="GO" id="GO:0050660">
    <property type="term" value="F:flavin adenine dinucleotide binding"/>
    <property type="evidence" value="ECO:0007669"/>
    <property type="project" value="InterPro"/>
</dbReference>